<reference evidence="2" key="1">
    <citation type="submission" date="2021-01" db="UniProtKB">
        <authorList>
            <consortium name="EnsemblMetazoa"/>
        </authorList>
    </citation>
    <scope>IDENTIFICATION</scope>
</reference>
<evidence type="ECO:0000313" key="3">
    <source>
        <dbReference type="Proteomes" id="UP000594260"/>
    </source>
</evidence>
<dbReference type="EnsemblMetazoa" id="XM_022811987">
    <property type="protein sequence ID" value="XP_022667722"/>
    <property type="gene ID" value="LOC111253077"/>
</dbReference>
<evidence type="ECO:0000313" key="2">
    <source>
        <dbReference type="EnsemblMetazoa" id="XP_022667722"/>
    </source>
</evidence>
<dbReference type="EnsemblMetazoa" id="XM_022811985">
    <property type="protein sequence ID" value="XP_022667720"/>
    <property type="gene ID" value="LOC111253077"/>
</dbReference>
<dbReference type="GeneID" id="111253077"/>
<dbReference type="RefSeq" id="XP_022667718.1">
    <property type="nucleotide sequence ID" value="XM_022811983.1"/>
</dbReference>
<organism evidence="2 3">
    <name type="scientific">Varroa destructor</name>
    <name type="common">Honeybee mite</name>
    <dbReference type="NCBI Taxonomy" id="109461"/>
    <lineage>
        <taxon>Eukaryota</taxon>
        <taxon>Metazoa</taxon>
        <taxon>Ecdysozoa</taxon>
        <taxon>Arthropoda</taxon>
        <taxon>Chelicerata</taxon>
        <taxon>Arachnida</taxon>
        <taxon>Acari</taxon>
        <taxon>Parasitiformes</taxon>
        <taxon>Mesostigmata</taxon>
        <taxon>Gamasina</taxon>
        <taxon>Dermanyssoidea</taxon>
        <taxon>Varroidae</taxon>
        <taxon>Varroa</taxon>
    </lineage>
</organism>
<feature type="compositionally biased region" description="Low complexity" evidence="1">
    <location>
        <begin position="51"/>
        <end position="65"/>
    </location>
</feature>
<protein>
    <submittedName>
        <fullName evidence="2">Uncharacterized protein</fullName>
    </submittedName>
</protein>
<dbReference type="KEGG" id="vde:111253077"/>
<accession>A0A7M7KJ32</accession>
<proteinExistence type="predicted"/>
<dbReference type="EnsemblMetazoa" id="XM_022811986">
    <property type="protein sequence ID" value="XP_022667721"/>
    <property type="gene ID" value="LOC111253077"/>
</dbReference>
<feature type="region of interest" description="Disordered" evidence="1">
    <location>
        <begin position="1"/>
        <end position="129"/>
    </location>
</feature>
<dbReference type="EnsemblMetazoa" id="XM_022811989">
    <property type="protein sequence ID" value="XP_022667724"/>
    <property type="gene ID" value="LOC111253077"/>
</dbReference>
<feature type="compositionally biased region" description="Polar residues" evidence="1">
    <location>
        <begin position="1"/>
        <end position="25"/>
    </location>
</feature>
<sequence>MQQGGNNKAYNQGNMSGSFRNRSNQGSNGNVSHHGGHGGGRRNDHRHSPDNNNTSHNNNNNNNNNNGGGRSERYTHGGGGGGGGREMNGRNSHGGGHGGHGGGNYGGRGAVLSREQTRPPPVQSSTQFDSRNHKEIVDFFQHNFDIIKDQTLSGSGHKSNSTRKAVYYQPPQGTARPPAVASEAGLY</sequence>
<dbReference type="InParanoid" id="A0A7M7KJ32"/>
<name>A0A7M7KJ32_VARDE</name>
<dbReference type="RefSeq" id="XP_022667720.1">
    <property type="nucleotide sequence ID" value="XM_022811985.1"/>
</dbReference>
<dbReference type="RefSeq" id="XP_022667719.1">
    <property type="nucleotide sequence ID" value="XM_022811984.1"/>
</dbReference>
<feature type="region of interest" description="Disordered" evidence="1">
    <location>
        <begin position="151"/>
        <end position="187"/>
    </location>
</feature>
<dbReference type="AlphaFoldDB" id="A0A7M7KJ32"/>
<dbReference type="RefSeq" id="XP_022667724.1">
    <property type="nucleotide sequence ID" value="XM_022811989.1"/>
</dbReference>
<feature type="compositionally biased region" description="Basic residues" evidence="1">
    <location>
        <begin position="34"/>
        <end position="45"/>
    </location>
</feature>
<feature type="compositionally biased region" description="Polar residues" evidence="1">
    <location>
        <begin position="151"/>
        <end position="163"/>
    </location>
</feature>
<dbReference type="RefSeq" id="XP_022667721.1">
    <property type="nucleotide sequence ID" value="XM_022811986.1"/>
</dbReference>
<dbReference type="EnsemblMetazoa" id="XM_022811984">
    <property type="protein sequence ID" value="XP_022667719"/>
    <property type="gene ID" value="LOC111253077"/>
</dbReference>
<evidence type="ECO:0000256" key="1">
    <source>
        <dbReference type="SAM" id="MobiDB-lite"/>
    </source>
</evidence>
<keyword evidence="3" id="KW-1185">Reference proteome</keyword>
<dbReference type="RefSeq" id="XP_022667723.1">
    <property type="nucleotide sequence ID" value="XM_022811988.1"/>
</dbReference>
<dbReference type="RefSeq" id="XP_022667722.1">
    <property type="nucleotide sequence ID" value="XM_022811987.1"/>
</dbReference>
<dbReference type="EnsemblMetazoa" id="XM_022811983">
    <property type="protein sequence ID" value="XP_022667718"/>
    <property type="gene ID" value="LOC111253077"/>
</dbReference>
<dbReference type="Proteomes" id="UP000594260">
    <property type="component" value="Unplaced"/>
</dbReference>
<feature type="compositionally biased region" description="Gly residues" evidence="1">
    <location>
        <begin position="76"/>
        <end position="109"/>
    </location>
</feature>
<dbReference type="EnsemblMetazoa" id="XM_022811988">
    <property type="protein sequence ID" value="XP_022667723"/>
    <property type="gene ID" value="LOC111253077"/>
</dbReference>